<feature type="domain" description="ParB-like N-terminal" evidence="4">
    <location>
        <begin position="14"/>
        <end position="119"/>
    </location>
</feature>
<dbReference type="GO" id="GO:0007059">
    <property type="term" value="P:chromosome segregation"/>
    <property type="evidence" value="ECO:0007669"/>
    <property type="project" value="TreeGrafter"/>
</dbReference>
<dbReference type="SUPFAM" id="SSF110849">
    <property type="entry name" value="ParB/Sulfiredoxin"/>
    <property type="match status" value="1"/>
</dbReference>
<dbReference type="Gene3D" id="3.90.1530.30">
    <property type="match status" value="1"/>
</dbReference>
<dbReference type="PANTHER" id="PTHR33375:SF7">
    <property type="entry name" value="CHROMOSOME 2-PARTITIONING PROTEIN PARB-RELATED"/>
    <property type="match status" value="1"/>
</dbReference>
<keyword evidence="2" id="KW-0175">Coiled coil</keyword>
<dbReference type="InterPro" id="IPR036086">
    <property type="entry name" value="ParB/Sulfiredoxin_sf"/>
</dbReference>
<keyword evidence="6" id="KW-1185">Reference proteome</keyword>
<evidence type="ECO:0000256" key="3">
    <source>
        <dbReference type="SAM" id="MobiDB-lite"/>
    </source>
</evidence>
<dbReference type="AlphaFoldDB" id="A0A176Z897"/>
<evidence type="ECO:0000259" key="4">
    <source>
        <dbReference type="SMART" id="SM00470"/>
    </source>
</evidence>
<accession>A0A176Z897</accession>
<evidence type="ECO:0000256" key="1">
    <source>
        <dbReference type="ARBA" id="ARBA00006295"/>
    </source>
</evidence>
<dbReference type="Proteomes" id="UP000077173">
    <property type="component" value="Unassembled WGS sequence"/>
</dbReference>
<evidence type="ECO:0000256" key="2">
    <source>
        <dbReference type="SAM" id="Coils"/>
    </source>
</evidence>
<evidence type="ECO:0000313" key="5">
    <source>
        <dbReference type="EMBL" id="OAF16940.1"/>
    </source>
</evidence>
<gene>
    <name evidence="5" type="ORF">AXW67_00275</name>
</gene>
<dbReference type="FunFam" id="3.90.1530.30:FF:000002">
    <property type="entry name" value="Chromosome partitioning protein ParB"/>
    <property type="match status" value="1"/>
</dbReference>
<dbReference type="GO" id="GO:0003677">
    <property type="term" value="F:DNA binding"/>
    <property type="evidence" value="ECO:0007669"/>
    <property type="project" value="UniProtKB-KW"/>
</dbReference>
<dbReference type="RefSeq" id="WP_063678747.1">
    <property type="nucleotide sequence ID" value="NZ_LSEF01000049.1"/>
</dbReference>
<reference evidence="5 6" key="1">
    <citation type="submission" date="2016-02" db="EMBL/GenBank/DDBJ databases">
        <title>Draft genome sequence of the strain BR 10247T Bradyrhizobium neotropicale isolated from nodules of Centrolobium paraense.</title>
        <authorList>
            <person name="Simoes-Araujo J.L."/>
            <person name="Barauna A.C."/>
            <person name="Silva K."/>
            <person name="Zilli J.E."/>
        </authorList>
    </citation>
    <scope>NUCLEOTIDE SEQUENCE [LARGE SCALE GENOMIC DNA]</scope>
    <source>
        <strain evidence="5 6">BR 10247</strain>
    </source>
</reference>
<name>A0A176Z897_9BRAD</name>
<feature type="coiled-coil region" evidence="2">
    <location>
        <begin position="312"/>
        <end position="360"/>
    </location>
</feature>
<feature type="region of interest" description="Disordered" evidence="3">
    <location>
        <begin position="661"/>
        <end position="705"/>
    </location>
</feature>
<organism evidence="5 6">
    <name type="scientific">Bradyrhizobium neotropicale</name>
    <dbReference type="NCBI Taxonomy" id="1497615"/>
    <lineage>
        <taxon>Bacteria</taxon>
        <taxon>Pseudomonadati</taxon>
        <taxon>Pseudomonadota</taxon>
        <taxon>Alphaproteobacteria</taxon>
        <taxon>Hyphomicrobiales</taxon>
        <taxon>Nitrobacteraceae</taxon>
        <taxon>Bradyrhizobium</taxon>
    </lineage>
</organism>
<dbReference type="PANTHER" id="PTHR33375">
    <property type="entry name" value="CHROMOSOME-PARTITIONING PROTEIN PARB-RELATED"/>
    <property type="match status" value="1"/>
</dbReference>
<feature type="compositionally biased region" description="Acidic residues" evidence="3">
    <location>
        <begin position="694"/>
        <end position="705"/>
    </location>
</feature>
<comment type="similarity">
    <text evidence="1">Belongs to the ParB family.</text>
</comment>
<evidence type="ECO:0000313" key="6">
    <source>
        <dbReference type="Proteomes" id="UP000077173"/>
    </source>
</evidence>
<proteinExistence type="inferred from homology"/>
<protein>
    <submittedName>
        <fullName evidence="5">DNA-binding protein</fullName>
    </submittedName>
</protein>
<dbReference type="SUPFAM" id="SSF109709">
    <property type="entry name" value="KorB DNA-binding domain-like"/>
    <property type="match status" value="1"/>
</dbReference>
<sequence length="705" mass="77210">MAKAVQKIKLSPSRDIPFNKLVLSQKNVRRIKAGVSIEDLAEDIAHREKLLQSLYVLPVLDADGQETGMFEVPAGGRRYRALELLVKQKRLAKTAPVPCIVGDMGAEISAEEDSLAENVHRVALHPLDQFRAFQTLREQGRSEEDIAAIFFVSVNVVKQRLRLAAVSPRLLDVYADEGMSLEQLMAFSVSADHVRQEQVWENVNKSGYDEPYQIRRVLTESTVRASDKRVQFVGLAAYEAAGGNVLRDLFEEDGGGWLEGVALLDRLVAEKLRTEAEAIAGEGWKWIDVAPNFPYGHDQGLRRLAGVPADLTSEQQASLDALQAEYDALQAKLEDADELRDEVDARLGELEEALAAFDNRPHIFEPAEIARAGVFVSIDSEGRLFVDRGYVRSEDEAPAADFDAGQGADASLAEGEVAARAVISLAGESSEPEEDDEDAERPLPDRLITELTAHRTLALRNALADHPAVAFQAVLHNFVLTAFYRFAPSGSCLEIGLRTPTFPAQAPGLRDSASAKAVEARHESWKVRLPKSENDLWDALTALDATAQASLFAHCAAFAVNALYEPASRYNQGRVSAHDVRTRLDQADVLARAVGLDMVRGGWRPNVDNYLGRVTKPRILEAVREAKGESSAQLIDHLKKGDMAKEAERLLDGSGWLPQPLRLADPAAPAAQQEDEAGFLPEFLAGEEDRADAGEETEPQLDAAE</sequence>
<dbReference type="GO" id="GO:0005694">
    <property type="term" value="C:chromosome"/>
    <property type="evidence" value="ECO:0007669"/>
    <property type="project" value="TreeGrafter"/>
</dbReference>
<dbReference type="EMBL" id="LSEF01000049">
    <property type="protein sequence ID" value="OAF16940.1"/>
    <property type="molecule type" value="Genomic_DNA"/>
</dbReference>
<comment type="caution">
    <text evidence="5">The sequence shown here is derived from an EMBL/GenBank/DDBJ whole genome shotgun (WGS) entry which is preliminary data.</text>
</comment>
<dbReference type="FunFam" id="1.10.10.2830:FF:000001">
    <property type="entry name" value="Chromosome partitioning protein ParB"/>
    <property type="match status" value="1"/>
</dbReference>
<dbReference type="CDD" id="cd16406">
    <property type="entry name" value="ParB_N_like"/>
    <property type="match status" value="1"/>
</dbReference>
<keyword evidence="5" id="KW-0238">DNA-binding</keyword>
<dbReference type="InterPro" id="IPR003115">
    <property type="entry name" value="ParB_N"/>
</dbReference>
<dbReference type="Gene3D" id="1.10.10.2830">
    <property type="match status" value="1"/>
</dbReference>
<dbReference type="SMART" id="SM00470">
    <property type="entry name" value="ParB"/>
    <property type="match status" value="1"/>
</dbReference>
<dbReference type="InterPro" id="IPR050336">
    <property type="entry name" value="Chromosome_partition/occlusion"/>
</dbReference>